<dbReference type="SUPFAM" id="SSF51161">
    <property type="entry name" value="Trimeric LpxA-like enzymes"/>
    <property type="match status" value="1"/>
</dbReference>
<evidence type="ECO:0008006" key="6">
    <source>
        <dbReference type="Google" id="ProtNLM"/>
    </source>
</evidence>
<comment type="similarity">
    <text evidence="1">Belongs to the transferase hexapeptide repeat family.</text>
</comment>
<keyword evidence="3" id="KW-0677">Repeat</keyword>
<reference evidence="4 5" key="1">
    <citation type="submission" date="2018-03" db="EMBL/GenBank/DDBJ databases">
        <title>Aquarubrobacter algicola gen. nov., sp. nov., a novel actinobacterium isolated from shallow eutrophic lake during the end of cyanobacterial harmful algal blooms.</title>
        <authorList>
            <person name="Chun S.J."/>
        </authorList>
    </citation>
    <scope>NUCLEOTIDE SEQUENCE [LARGE SCALE GENOMIC DNA]</scope>
    <source>
        <strain evidence="4 5">Seoho-28</strain>
    </source>
</reference>
<dbReference type="PANTHER" id="PTHR23416:SF23">
    <property type="entry name" value="ACETYLTRANSFERASE C18B11.09C-RELATED"/>
    <property type="match status" value="1"/>
</dbReference>
<keyword evidence="5" id="KW-1185">Reference proteome</keyword>
<protein>
    <recommendedName>
        <fullName evidence="6">Acyltransferase</fullName>
    </recommendedName>
</protein>
<dbReference type="Proteomes" id="UP000240739">
    <property type="component" value="Unassembled WGS sequence"/>
</dbReference>
<dbReference type="InterPro" id="IPR011004">
    <property type="entry name" value="Trimer_LpxA-like_sf"/>
</dbReference>
<dbReference type="EMBL" id="PYYB01000004">
    <property type="protein sequence ID" value="PTL54827.1"/>
    <property type="molecule type" value="Genomic_DNA"/>
</dbReference>
<sequence length="193" mass="20005">MDLRRRIVARRFRSSIERHVRPAAFGAYGSGTVVHPPLHAPRREDVQVGDSTYVLSGAQLLTGGSGGGSTGRITVGSGTYLGRDLTIVAHELVEIGDDVMGSDRLYLADTELIPGPDGPVPSTPRPVRIGAGVFLGTGAMVLPGVTVGARSLVAAGAVVDRDVPPNAVVAGNPARVVRRFDPGAGGWVQPARD</sequence>
<dbReference type="AlphaFoldDB" id="A0A2T4UC96"/>
<dbReference type="InterPro" id="IPR018357">
    <property type="entry name" value="Hexapep_transf_CS"/>
</dbReference>
<name>A0A2T4UC96_9ACTN</name>
<dbReference type="InterPro" id="IPR001451">
    <property type="entry name" value="Hexapep"/>
</dbReference>
<evidence type="ECO:0000256" key="3">
    <source>
        <dbReference type="ARBA" id="ARBA00022737"/>
    </source>
</evidence>
<dbReference type="GO" id="GO:0005829">
    <property type="term" value="C:cytosol"/>
    <property type="evidence" value="ECO:0007669"/>
    <property type="project" value="TreeGrafter"/>
</dbReference>
<dbReference type="InterPro" id="IPR051159">
    <property type="entry name" value="Hexapeptide_acetyltransf"/>
</dbReference>
<accession>A0A2T4UC96</accession>
<evidence type="ECO:0000313" key="5">
    <source>
        <dbReference type="Proteomes" id="UP000240739"/>
    </source>
</evidence>
<evidence type="ECO:0000256" key="1">
    <source>
        <dbReference type="ARBA" id="ARBA00007274"/>
    </source>
</evidence>
<dbReference type="PROSITE" id="PS00101">
    <property type="entry name" value="HEXAPEP_TRANSFERASES"/>
    <property type="match status" value="1"/>
</dbReference>
<dbReference type="PANTHER" id="PTHR23416">
    <property type="entry name" value="SIALIC ACID SYNTHASE-RELATED"/>
    <property type="match status" value="1"/>
</dbReference>
<dbReference type="RefSeq" id="WP_107570927.1">
    <property type="nucleotide sequence ID" value="NZ_PYYB01000004.1"/>
</dbReference>
<dbReference type="Pfam" id="PF00132">
    <property type="entry name" value="Hexapep"/>
    <property type="match status" value="1"/>
</dbReference>
<dbReference type="Gene3D" id="2.160.10.10">
    <property type="entry name" value="Hexapeptide repeat proteins"/>
    <property type="match status" value="1"/>
</dbReference>
<comment type="caution">
    <text evidence="4">The sequence shown here is derived from an EMBL/GenBank/DDBJ whole genome shotgun (WGS) entry which is preliminary data.</text>
</comment>
<keyword evidence="2" id="KW-0808">Transferase</keyword>
<organism evidence="4 5">
    <name type="scientific">Paraconexibacter algicola</name>
    <dbReference type="NCBI Taxonomy" id="2133960"/>
    <lineage>
        <taxon>Bacteria</taxon>
        <taxon>Bacillati</taxon>
        <taxon>Actinomycetota</taxon>
        <taxon>Thermoleophilia</taxon>
        <taxon>Solirubrobacterales</taxon>
        <taxon>Paraconexibacteraceae</taxon>
        <taxon>Paraconexibacter</taxon>
    </lineage>
</organism>
<evidence type="ECO:0000313" key="4">
    <source>
        <dbReference type="EMBL" id="PTL54827.1"/>
    </source>
</evidence>
<gene>
    <name evidence="4" type="ORF">C7Y72_19770</name>
</gene>
<dbReference type="GO" id="GO:0008374">
    <property type="term" value="F:O-acyltransferase activity"/>
    <property type="evidence" value="ECO:0007669"/>
    <property type="project" value="TreeGrafter"/>
</dbReference>
<evidence type="ECO:0000256" key="2">
    <source>
        <dbReference type="ARBA" id="ARBA00022679"/>
    </source>
</evidence>
<proteinExistence type="inferred from homology"/>
<dbReference type="CDD" id="cd04647">
    <property type="entry name" value="LbH_MAT_like"/>
    <property type="match status" value="1"/>
</dbReference>